<name>A0A919RCK9_9ACTN</name>
<protein>
    <submittedName>
        <fullName evidence="1">Hypothetical carboxyvinyl-carboxyphosphonate phosphorylmutase</fullName>
    </submittedName>
</protein>
<dbReference type="Proteomes" id="UP000606172">
    <property type="component" value="Unassembled WGS sequence"/>
</dbReference>
<dbReference type="Gene3D" id="3.20.20.60">
    <property type="entry name" value="Phosphoenolpyruvate-binding domains"/>
    <property type="match status" value="1"/>
</dbReference>
<accession>A0A919RCK9</accession>
<dbReference type="InterPro" id="IPR039556">
    <property type="entry name" value="ICL/PEPM"/>
</dbReference>
<dbReference type="SUPFAM" id="SSF51621">
    <property type="entry name" value="Phosphoenolpyruvate/pyruvate domain"/>
    <property type="match status" value="1"/>
</dbReference>
<keyword evidence="2" id="KW-1185">Reference proteome</keyword>
<gene>
    <name evidence="1" type="ORF">Ssi02_02300</name>
</gene>
<dbReference type="AlphaFoldDB" id="A0A919RCK9"/>
<dbReference type="PANTHER" id="PTHR42905">
    <property type="entry name" value="PHOSPHOENOLPYRUVATE CARBOXYLASE"/>
    <property type="match status" value="1"/>
</dbReference>
<dbReference type="Gene3D" id="6.10.250.2750">
    <property type="match status" value="1"/>
</dbReference>
<dbReference type="InterPro" id="IPR015813">
    <property type="entry name" value="Pyrv/PenolPyrv_kinase-like_dom"/>
</dbReference>
<dbReference type="PANTHER" id="PTHR42905:SF16">
    <property type="entry name" value="CARBOXYPHOSPHONOENOLPYRUVATE PHOSPHONOMUTASE-LIKE PROTEIN (AFU_ORTHOLOGUE AFUA_5G07230)"/>
    <property type="match status" value="1"/>
</dbReference>
<sequence length="282" mass="29337">MTLSTEQHRRAVAFQALHRGPEPFVVPNPWDAGTARLLAGLGFAALATTSAGLAFTLGRPDGANRVTRAETLANAAAIVEATRLPVSADLESGFGDTPEEVAETIRLAAETGLVGGSVEDSTGSGADPQRSLAEAVERVSAAVEAARALPFPFTVTARAENFFVGRPDLDDTIRRLQAYEEAGADVLYAPGLPDADAVHAVCSSVTRPVNILAGGALRLSVADLGDLGARRISVGSTLVRAALTAFTRGAQELHDHGTLSFATDTTSHRDLNTLMERAGESP</sequence>
<dbReference type="RefSeq" id="WP_204020078.1">
    <property type="nucleotide sequence ID" value="NZ_BOOW01000003.1"/>
</dbReference>
<dbReference type="CDD" id="cd00377">
    <property type="entry name" value="ICL_PEPM"/>
    <property type="match status" value="1"/>
</dbReference>
<dbReference type="EMBL" id="BOOW01000003">
    <property type="protein sequence ID" value="GII89999.1"/>
    <property type="molecule type" value="Genomic_DNA"/>
</dbReference>
<comment type="caution">
    <text evidence="1">The sequence shown here is derived from an EMBL/GenBank/DDBJ whole genome shotgun (WGS) entry which is preliminary data.</text>
</comment>
<reference evidence="1" key="1">
    <citation type="submission" date="2021-01" db="EMBL/GenBank/DDBJ databases">
        <title>Whole genome shotgun sequence of Sinosporangium siamense NBRC 109515.</title>
        <authorList>
            <person name="Komaki H."/>
            <person name="Tamura T."/>
        </authorList>
    </citation>
    <scope>NUCLEOTIDE SEQUENCE</scope>
    <source>
        <strain evidence="1">NBRC 109515</strain>
    </source>
</reference>
<organism evidence="1 2">
    <name type="scientific">Sinosporangium siamense</name>
    <dbReference type="NCBI Taxonomy" id="1367973"/>
    <lineage>
        <taxon>Bacteria</taxon>
        <taxon>Bacillati</taxon>
        <taxon>Actinomycetota</taxon>
        <taxon>Actinomycetes</taxon>
        <taxon>Streptosporangiales</taxon>
        <taxon>Streptosporangiaceae</taxon>
        <taxon>Sinosporangium</taxon>
    </lineage>
</organism>
<dbReference type="Pfam" id="PF13714">
    <property type="entry name" value="PEP_mutase"/>
    <property type="match status" value="1"/>
</dbReference>
<evidence type="ECO:0000313" key="1">
    <source>
        <dbReference type="EMBL" id="GII89999.1"/>
    </source>
</evidence>
<proteinExistence type="predicted"/>
<evidence type="ECO:0000313" key="2">
    <source>
        <dbReference type="Proteomes" id="UP000606172"/>
    </source>
</evidence>
<dbReference type="InterPro" id="IPR040442">
    <property type="entry name" value="Pyrv_kinase-like_dom_sf"/>
</dbReference>
<dbReference type="GO" id="GO:0003824">
    <property type="term" value="F:catalytic activity"/>
    <property type="evidence" value="ECO:0007669"/>
    <property type="project" value="InterPro"/>
</dbReference>